<dbReference type="SUPFAM" id="SSF109604">
    <property type="entry name" value="HD-domain/PDEase-like"/>
    <property type="match status" value="1"/>
</dbReference>
<evidence type="ECO:0000313" key="2">
    <source>
        <dbReference type="Proteomes" id="UP000675920"/>
    </source>
</evidence>
<accession>A0A8B6X734</accession>
<dbReference type="RefSeq" id="WP_028313095.1">
    <property type="nucleotide sequence ID" value="NZ_KI519500.1"/>
</dbReference>
<dbReference type="Gene3D" id="1.10.3210.10">
    <property type="entry name" value="Hypothetical protein af1432"/>
    <property type="match status" value="1"/>
</dbReference>
<evidence type="ECO:0000259" key="1">
    <source>
        <dbReference type="PROSITE" id="PS51833"/>
    </source>
</evidence>
<dbReference type="PANTHER" id="PTHR33525:SF6">
    <property type="entry name" value="HDOD DOMAIN-CONTAINING PROTEIN"/>
    <property type="match status" value="1"/>
</dbReference>
<feature type="domain" description="HDOD" evidence="1">
    <location>
        <begin position="13"/>
        <end position="205"/>
    </location>
</feature>
<dbReference type="AlphaFoldDB" id="A0A8B6X734"/>
<reference evidence="3" key="3">
    <citation type="submission" date="2025-08" db="UniProtKB">
        <authorList>
            <consortium name="RefSeq"/>
        </authorList>
    </citation>
    <scope>IDENTIFICATION</scope>
</reference>
<proteinExistence type="predicted"/>
<dbReference type="InterPro" id="IPR052340">
    <property type="entry name" value="RNase_Y/CdgJ"/>
</dbReference>
<dbReference type="Pfam" id="PF08668">
    <property type="entry name" value="HDOD"/>
    <property type="match status" value="1"/>
</dbReference>
<dbReference type="InterPro" id="IPR013976">
    <property type="entry name" value="HDOD"/>
</dbReference>
<name>A0A8B6X734_9BURK</name>
<organism evidence="2 3">
    <name type="scientific">Derxia gummosa DSM 723</name>
    <dbReference type="NCBI Taxonomy" id="1121388"/>
    <lineage>
        <taxon>Bacteria</taxon>
        <taxon>Pseudomonadati</taxon>
        <taxon>Pseudomonadota</taxon>
        <taxon>Betaproteobacteria</taxon>
        <taxon>Burkholderiales</taxon>
        <taxon>Alcaligenaceae</taxon>
        <taxon>Derxia</taxon>
    </lineage>
</organism>
<dbReference type="Proteomes" id="UP000675920">
    <property type="component" value="Unplaced"/>
</dbReference>
<dbReference type="PANTHER" id="PTHR33525">
    <property type="match status" value="1"/>
</dbReference>
<reference evidence="3" key="2">
    <citation type="journal article" date="1999" name="J. Mol. Microbiol. Biotechnol.">
        <title>A specialized version of the HD hydrolase domain implicated in signal transduction.</title>
        <authorList>
            <person name="Galperin M.Y."/>
            <person name="Natale D.A."/>
            <person name="Aravind L."/>
            <person name="Koonin E.V."/>
        </authorList>
    </citation>
    <scope>NUCLEOTIDE SEQUENCE</scope>
</reference>
<reference evidence="3" key="1">
    <citation type="journal article" date="1998" name="Trends Biochem. Sci.">
        <title>The HD domain defines a new superfamily of metal-dependent phosphohydrolases.</title>
        <authorList>
            <person name="Aravind L."/>
            <person name="Koonin E.V."/>
        </authorList>
    </citation>
    <scope>NUCLEOTIDE SEQUENCE</scope>
</reference>
<protein>
    <submittedName>
        <fullName evidence="3">HDOD domain-containing protein</fullName>
    </submittedName>
</protein>
<dbReference type="PROSITE" id="PS51833">
    <property type="entry name" value="HDOD"/>
    <property type="match status" value="1"/>
</dbReference>
<evidence type="ECO:0000313" key="3">
    <source>
        <dbReference type="RefSeq" id="WP_028313095.1"/>
    </source>
</evidence>
<sequence>MRLETLFKQPHALPAIPKVVHELIASFDQEDIPVDAITAKLAADAALTAKLLRMANSTHFHVSKTIGTVQDAVLMLGFMNVRTLVISSGLTAAKKPLPGIDMQHFWRYSLHTAVVARWLAGPAGVNAEIAFTAGLMNAIGELVMHSGMPAEMLEVAKHADALDARRPDIERTSFGYDHSAVSAELARQWKFPHELVEALRGCVDPLGVTPASRLAAVVHIAAWRARCDEKQMSQEEIDATFPATVAESVGLSPDLVLRRMPALATLAEGLEALVN</sequence>
<keyword evidence="2" id="KW-1185">Reference proteome</keyword>
<dbReference type="OrthoDB" id="9770715at2"/>